<evidence type="ECO:0000259" key="17">
    <source>
        <dbReference type="SMART" id="SM00936"/>
    </source>
</evidence>
<keyword evidence="7 16" id="KW-0732">Signal</keyword>
<keyword evidence="19" id="KW-1185">Reference proteome</keyword>
<dbReference type="Gene3D" id="3.40.710.10">
    <property type="entry name" value="DD-peptidase/beta-lactamase superfamily"/>
    <property type="match status" value="1"/>
</dbReference>
<keyword evidence="10" id="KW-0573">Peptidoglycan synthesis</keyword>
<dbReference type="SUPFAM" id="SSF69189">
    <property type="entry name" value="Penicillin-binding protein associated domain"/>
    <property type="match status" value="1"/>
</dbReference>
<dbReference type="InterPro" id="IPR015956">
    <property type="entry name" value="Peniciliin-bd_prot_C_sf"/>
</dbReference>
<dbReference type="InterPro" id="IPR001967">
    <property type="entry name" value="Peptidase_S11_N"/>
</dbReference>
<dbReference type="Proteomes" id="UP000002512">
    <property type="component" value="Chromosome"/>
</dbReference>
<dbReference type="STRING" id="210007.SMU_253"/>
<dbReference type="SMART" id="SM00936">
    <property type="entry name" value="PBP5_C"/>
    <property type="match status" value="1"/>
</dbReference>
<evidence type="ECO:0000256" key="9">
    <source>
        <dbReference type="ARBA" id="ARBA00022960"/>
    </source>
</evidence>
<keyword evidence="11" id="KW-0961">Cell wall biogenesis/degradation</keyword>
<dbReference type="EC" id="3.4.16.4" evidence="4"/>
<evidence type="ECO:0000256" key="10">
    <source>
        <dbReference type="ARBA" id="ARBA00022984"/>
    </source>
</evidence>
<keyword evidence="9" id="KW-0133">Cell shape</keyword>
<evidence type="ECO:0000256" key="11">
    <source>
        <dbReference type="ARBA" id="ARBA00023316"/>
    </source>
</evidence>
<evidence type="ECO:0000256" key="2">
    <source>
        <dbReference type="ARBA" id="ARBA00004752"/>
    </source>
</evidence>
<dbReference type="EMBL" id="AE014133">
    <property type="protein sequence ID" value="AAN58023.1"/>
    <property type="molecule type" value="Genomic_DNA"/>
</dbReference>
<protein>
    <recommendedName>
        <fullName evidence="4">serine-type D-Ala-D-Ala carboxypeptidase</fullName>
        <ecNumber evidence="4">3.4.16.4</ecNumber>
    </recommendedName>
</protein>
<feature type="active site" description="Acyl-ester intermediate" evidence="13">
    <location>
        <position position="57"/>
    </location>
</feature>
<evidence type="ECO:0000256" key="6">
    <source>
        <dbReference type="ARBA" id="ARBA00022670"/>
    </source>
</evidence>
<dbReference type="GO" id="GO:0006508">
    <property type="term" value="P:proteolysis"/>
    <property type="evidence" value="ECO:0007669"/>
    <property type="project" value="UniProtKB-KW"/>
</dbReference>
<proteinExistence type="inferred from homology"/>
<dbReference type="InterPro" id="IPR037167">
    <property type="entry name" value="Peptidase_S11_C_sf"/>
</dbReference>
<name>Q8DW26_STRMU</name>
<dbReference type="GO" id="GO:0009002">
    <property type="term" value="F:serine-type D-Ala-D-Ala carboxypeptidase activity"/>
    <property type="evidence" value="ECO:0007669"/>
    <property type="project" value="UniProtKB-EC"/>
</dbReference>
<evidence type="ECO:0000256" key="4">
    <source>
        <dbReference type="ARBA" id="ARBA00012448"/>
    </source>
</evidence>
<evidence type="ECO:0000313" key="18">
    <source>
        <dbReference type="EMBL" id="AAN58023.1"/>
    </source>
</evidence>
<dbReference type="PATRIC" id="fig|210007.7.peg.220"/>
<evidence type="ECO:0000256" key="16">
    <source>
        <dbReference type="SAM" id="SignalP"/>
    </source>
</evidence>
<dbReference type="KEGG" id="smu:SMU_253"/>
<evidence type="ECO:0000256" key="1">
    <source>
        <dbReference type="ARBA" id="ARBA00003217"/>
    </source>
</evidence>
<evidence type="ECO:0000256" key="13">
    <source>
        <dbReference type="PIRSR" id="PIRSR618044-1"/>
    </source>
</evidence>
<comment type="catalytic activity">
    <reaction evidence="12">
        <text>Preferential cleavage: (Ac)2-L-Lys-D-Ala-|-D-Ala. Also transpeptidation of peptidyl-alanyl moieties that are N-acyl substituents of D-alanine.</text>
        <dbReference type="EC" id="3.4.16.4"/>
    </reaction>
</comment>
<keyword evidence="5 18" id="KW-0121">Carboxypeptidase</keyword>
<evidence type="ECO:0000256" key="8">
    <source>
        <dbReference type="ARBA" id="ARBA00022801"/>
    </source>
</evidence>
<evidence type="ECO:0000256" key="12">
    <source>
        <dbReference type="ARBA" id="ARBA00034000"/>
    </source>
</evidence>
<comment type="similarity">
    <text evidence="3 15">Belongs to the peptidase S11 family.</text>
</comment>
<dbReference type="GO" id="GO:0008360">
    <property type="term" value="P:regulation of cell shape"/>
    <property type="evidence" value="ECO:0007669"/>
    <property type="project" value="UniProtKB-KW"/>
</dbReference>
<comment type="function">
    <text evidence="1">Removes C-terminal D-alanyl residues from sugar-peptide cell wall precursors.</text>
</comment>
<dbReference type="NCBIfam" id="NF038273">
    <property type="entry name" value="strep_PBP3"/>
    <property type="match status" value="1"/>
</dbReference>
<gene>
    <name evidence="18" type="primary">dacA</name>
    <name evidence="18" type="ordered locus">SMU_253</name>
</gene>
<reference evidence="18 19" key="1">
    <citation type="journal article" date="2002" name="Proc. Natl. Acad. Sci. U.S.A.">
        <title>Genome sequence of Streptococcus mutans UA159, a cariogenic dental pathogen.</title>
        <authorList>
            <person name="Ajdic D."/>
            <person name="McShan W.M."/>
            <person name="McLaughlin R.E."/>
            <person name="Savic G."/>
            <person name="Chang J."/>
            <person name="Carson M.B."/>
            <person name="Primeaux C."/>
            <person name="Tian R."/>
            <person name="Kenton S."/>
            <person name="Jia H."/>
            <person name="Lin S."/>
            <person name="Qian Y."/>
            <person name="Li S."/>
            <person name="Zhu H."/>
            <person name="Najar F."/>
            <person name="Lai H."/>
            <person name="White J."/>
            <person name="Roe B.A."/>
            <person name="Ferretti J.J."/>
        </authorList>
    </citation>
    <scope>NUCLEOTIDE SEQUENCE [LARGE SCALE GENOMIC DNA]</scope>
    <source>
        <strain evidence="19">ATCC 700610 / UA159</strain>
    </source>
</reference>
<dbReference type="MEROPS" id="S11.006"/>
<dbReference type="Gene3D" id="2.60.410.10">
    <property type="entry name" value="D-Ala-D-Ala carboxypeptidase, C-terminal domain"/>
    <property type="match status" value="1"/>
</dbReference>
<feature type="active site" description="Proton acceptor" evidence="13">
    <location>
        <position position="60"/>
    </location>
</feature>
<dbReference type="PANTHER" id="PTHR21581:SF11">
    <property type="entry name" value="D-ALANYL-D-ALANINE CARBOXYPEPTIDASE DACA"/>
    <property type="match status" value="1"/>
</dbReference>
<evidence type="ECO:0000256" key="3">
    <source>
        <dbReference type="ARBA" id="ARBA00007164"/>
    </source>
</evidence>
<feature type="chain" id="PRO_5004305017" description="serine-type D-Ala-D-Ala carboxypeptidase" evidence="16">
    <location>
        <begin position="23"/>
        <end position="414"/>
    </location>
</feature>
<evidence type="ECO:0000256" key="7">
    <source>
        <dbReference type="ARBA" id="ARBA00022729"/>
    </source>
</evidence>
<dbReference type="InterPro" id="IPR012338">
    <property type="entry name" value="Beta-lactam/transpept-like"/>
</dbReference>
<dbReference type="AlphaFoldDB" id="Q8DW26"/>
<dbReference type="PhylomeDB" id="Q8DW26"/>
<dbReference type="PRINTS" id="PR00725">
    <property type="entry name" value="DADACBPTASE1"/>
</dbReference>
<sequence length="414" mass="45778">MMKKIVCLLFILISLIGFGVKAEENFDVSAKHAIAVEANTGKILYEKDADTTAGIASITKMLTVYMVYKEIKSGDLTWSSKVKISDYPYSLTKDYSASNVPMDAREYTVKELVEASMIASANSAAIALAEKVGGTEPKFVDMMKKQLQEWGITDAKLVNASGLNNKTLGDHIYPDSSSEDENMMSARDVAIVAHHLIKEFPQVLKITEKTNSDFSGNKMETYNYMLPNMPYAREGVDGLKTGTTELAGACFVATSKENGMRLISVVLNADKSDSDDDAARFQATNNLLNYVNNTYEPITLIHKGQTYQGSKVKVIDGKRTTVPAVAKKNFTVIQNKLSHKKNTVSIASKKNGYTAVIKKGQLVAKATFKDDNPVGQGYLETPPSIPLVAKKEVKRSFFLKVWWNHFVRYVNEKL</sequence>
<accession>Q8DW26</accession>
<feature type="binding site" evidence="14">
    <location>
        <position position="240"/>
    </location>
    <ligand>
        <name>substrate</name>
    </ligand>
</feature>
<dbReference type="HOGENOM" id="CLU_027070_8_2_9"/>
<evidence type="ECO:0000256" key="14">
    <source>
        <dbReference type="PIRSR" id="PIRSR618044-2"/>
    </source>
</evidence>
<evidence type="ECO:0000256" key="5">
    <source>
        <dbReference type="ARBA" id="ARBA00022645"/>
    </source>
</evidence>
<dbReference type="SUPFAM" id="SSF56601">
    <property type="entry name" value="beta-lactamase/transpeptidase-like"/>
    <property type="match status" value="1"/>
</dbReference>
<evidence type="ECO:0000256" key="15">
    <source>
        <dbReference type="RuleBase" id="RU004016"/>
    </source>
</evidence>
<feature type="active site" evidence="13">
    <location>
        <position position="120"/>
    </location>
</feature>
<dbReference type="GO" id="GO:0009252">
    <property type="term" value="P:peptidoglycan biosynthetic process"/>
    <property type="evidence" value="ECO:0007669"/>
    <property type="project" value="UniProtKB-UniPathway"/>
</dbReference>
<dbReference type="UniPathway" id="UPA00219"/>
<feature type="domain" description="Peptidase S11 D-Ala-D-Ala carboxypeptidase A C-terminal" evidence="17">
    <location>
        <begin position="295"/>
        <end position="395"/>
    </location>
</feature>
<keyword evidence="6" id="KW-0645">Protease</keyword>
<organism evidence="18 19">
    <name type="scientific">Streptococcus mutans serotype c (strain ATCC 700610 / UA159)</name>
    <dbReference type="NCBI Taxonomy" id="210007"/>
    <lineage>
        <taxon>Bacteria</taxon>
        <taxon>Bacillati</taxon>
        <taxon>Bacillota</taxon>
        <taxon>Bacilli</taxon>
        <taxon>Lactobacillales</taxon>
        <taxon>Streptococcaceae</taxon>
        <taxon>Streptococcus</taxon>
    </lineage>
</organism>
<dbReference type="PANTHER" id="PTHR21581">
    <property type="entry name" value="D-ALANYL-D-ALANINE CARBOXYPEPTIDASE"/>
    <property type="match status" value="1"/>
</dbReference>
<dbReference type="OrthoDB" id="9791132at2"/>
<comment type="pathway">
    <text evidence="2">Cell wall biogenesis; peptidoglycan biosynthesis.</text>
</comment>
<dbReference type="eggNOG" id="COG1686">
    <property type="taxonomic scope" value="Bacteria"/>
</dbReference>
<dbReference type="GO" id="GO:0071555">
    <property type="term" value="P:cell wall organization"/>
    <property type="evidence" value="ECO:0007669"/>
    <property type="project" value="UniProtKB-KW"/>
</dbReference>
<evidence type="ECO:0000313" key="19">
    <source>
        <dbReference type="Proteomes" id="UP000002512"/>
    </source>
</evidence>
<feature type="signal peptide" evidence="16">
    <location>
        <begin position="1"/>
        <end position="22"/>
    </location>
</feature>
<dbReference type="InterPro" id="IPR012907">
    <property type="entry name" value="Peptidase_S11_C"/>
</dbReference>
<dbReference type="InterPro" id="IPR018044">
    <property type="entry name" value="Peptidase_S11"/>
</dbReference>
<dbReference type="Pfam" id="PF00768">
    <property type="entry name" value="Peptidase_S11"/>
    <property type="match status" value="1"/>
</dbReference>
<keyword evidence="8 18" id="KW-0378">Hydrolase</keyword>
<dbReference type="Pfam" id="PF07943">
    <property type="entry name" value="PBP5_C"/>
    <property type="match status" value="1"/>
</dbReference>